<sequence length="149" mass="17268">MEGNDAKNRCDIYERAIYDRINWYSNSHLEMPRKGPPKSTRRDDRDKERQKAAGERMRAEQKEERSKQALRDFHTHKPEMPETRGVQRDLRRGLAAQGLDLERYGDSESQRLARGNVMEKSEVVGRAVPRGFASYDDATADDEFGYDSS</sequence>
<dbReference type="VEuPathDB" id="FungiDB:H257_00618"/>
<organism evidence="2 3">
    <name type="scientific">Aphanomyces astaci</name>
    <name type="common">Crayfish plague agent</name>
    <dbReference type="NCBI Taxonomy" id="112090"/>
    <lineage>
        <taxon>Eukaryota</taxon>
        <taxon>Sar</taxon>
        <taxon>Stramenopiles</taxon>
        <taxon>Oomycota</taxon>
        <taxon>Saprolegniomycetes</taxon>
        <taxon>Saprolegniales</taxon>
        <taxon>Verrucalvaceae</taxon>
        <taxon>Aphanomyces</taxon>
    </lineage>
</organism>
<dbReference type="Proteomes" id="UP000469452">
    <property type="component" value="Unassembled WGS sequence"/>
</dbReference>
<evidence type="ECO:0000313" key="2">
    <source>
        <dbReference type="EMBL" id="KAF0747637.1"/>
    </source>
</evidence>
<gene>
    <name evidence="2" type="ORF">AaE_007655</name>
</gene>
<feature type="region of interest" description="Disordered" evidence="1">
    <location>
        <begin position="24"/>
        <end position="89"/>
    </location>
</feature>
<comment type="caution">
    <text evidence="2">The sequence shown here is derived from an EMBL/GenBank/DDBJ whole genome shotgun (WGS) entry which is preliminary data.</text>
</comment>
<name>A0A6A5AA82_APHAT</name>
<feature type="region of interest" description="Disordered" evidence="1">
    <location>
        <begin position="130"/>
        <end position="149"/>
    </location>
</feature>
<feature type="compositionally biased region" description="Basic and acidic residues" evidence="1">
    <location>
        <begin position="40"/>
        <end position="89"/>
    </location>
</feature>
<protein>
    <submittedName>
        <fullName evidence="2">Uncharacterized protein</fullName>
    </submittedName>
</protein>
<feature type="compositionally biased region" description="Acidic residues" evidence="1">
    <location>
        <begin position="138"/>
        <end position="149"/>
    </location>
</feature>
<accession>A0A6A5AA82</accession>
<proteinExistence type="predicted"/>
<dbReference type="AlphaFoldDB" id="A0A6A5AA82"/>
<evidence type="ECO:0000313" key="3">
    <source>
        <dbReference type="Proteomes" id="UP000469452"/>
    </source>
</evidence>
<dbReference type="EMBL" id="VJMI01013492">
    <property type="protein sequence ID" value="KAF0747637.1"/>
    <property type="molecule type" value="Genomic_DNA"/>
</dbReference>
<evidence type="ECO:0000256" key="1">
    <source>
        <dbReference type="SAM" id="MobiDB-lite"/>
    </source>
</evidence>
<reference evidence="2 3" key="1">
    <citation type="submission" date="2019-06" db="EMBL/GenBank/DDBJ databases">
        <title>Genomics analysis of Aphanomyces spp. identifies a new class of oomycete effector associated with host adaptation.</title>
        <authorList>
            <person name="Gaulin E."/>
        </authorList>
    </citation>
    <scope>NUCLEOTIDE SEQUENCE [LARGE SCALE GENOMIC DNA]</scope>
    <source>
        <strain evidence="2 3">E</strain>
    </source>
</reference>